<name>A0A139L5Y9_BACOV</name>
<dbReference type="Proteomes" id="UP000435985">
    <property type="component" value="Unassembled WGS sequence"/>
</dbReference>
<organism evidence="1 2">
    <name type="scientific">Bacteroides ovatus</name>
    <dbReference type="NCBI Taxonomy" id="28116"/>
    <lineage>
        <taxon>Bacteria</taxon>
        <taxon>Pseudomonadati</taxon>
        <taxon>Bacteroidota</taxon>
        <taxon>Bacteroidia</taxon>
        <taxon>Bacteroidales</taxon>
        <taxon>Bacteroidaceae</taxon>
        <taxon>Bacteroides</taxon>
    </lineage>
</organism>
<dbReference type="Pfam" id="PF09992">
    <property type="entry name" value="NAGPA"/>
    <property type="match status" value="1"/>
</dbReference>
<dbReference type="InterPro" id="IPR018711">
    <property type="entry name" value="NAGPA"/>
</dbReference>
<dbReference type="AlphaFoldDB" id="A0A139L5Y9"/>
<accession>A0A139L5Y9</accession>
<keyword evidence="1" id="KW-0326">Glycosidase</keyword>
<sequence length="329" mass="35726">MIMKNISKYWLLFMIAAMSATSCSDDDNEKVVMPDPDPTTLGWVKQTTEFGTLPEYISVYKSPSELEGMKAIAFIAVADMSKANFATIGDLIYSKTPNQIWQAEQQKYPIIMNGGYFVMGAGKSVSLLCREGEVLAVNSQEEIRSQKSYYPTRGIFQLSKNGYFSTDWAYTTTDGVTYTYEQPSPNKSGYEPQPAPSAYFPTRGVKLNAETAIGGGPILLKDGSVRNTFIEELFDEESGVAPESYHPRTAIGVTANNKVIFFVCEGRSVTEGVKGMNMAMMANVLKSLGCVDAMNLDGGGSTCMLVNGQPVIKPSAGAQRAITTAVALK</sequence>
<dbReference type="PANTHER" id="PTHR40446">
    <property type="entry name" value="N-ACETYLGLUCOSAMINE-1-PHOSPHODIESTER ALPHA-N-ACETYLGLUCOSAMINIDASE"/>
    <property type="match status" value="1"/>
</dbReference>
<evidence type="ECO:0000313" key="1">
    <source>
        <dbReference type="EMBL" id="KAA4661238.1"/>
    </source>
</evidence>
<proteinExistence type="predicted"/>
<evidence type="ECO:0000313" key="2">
    <source>
        <dbReference type="Proteomes" id="UP000435985"/>
    </source>
</evidence>
<dbReference type="EMBL" id="VWFO01000046">
    <property type="protein sequence ID" value="KAA4661238.1"/>
    <property type="molecule type" value="Genomic_DNA"/>
</dbReference>
<keyword evidence="1" id="KW-0378">Hydrolase</keyword>
<reference evidence="1 2" key="1">
    <citation type="journal article" date="2019" name="Nat. Med.">
        <title>A library of human gut bacterial isolates paired with longitudinal multiomics data enables mechanistic microbiome research.</title>
        <authorList>
            <person name="Poyet M."/>
            <person name="Groussin M."/>
            <person name="Gibbons S.M."/>
            <person name="Avila-Pacheco J."/>
            <person name="Jiang X."/>
            <person name="Kearney S.M."/>
            <person name="Perrotta A.R."/>
            <person name="Berdy B."/>
            <person name="Zhao S."/>
            <person name="Lieberman T.D."/>
            <person name="Swanson P.K."/>
            <person name="Smith M."/>
            <person name="Roesemann S."/>
            <person name="Alexander J.E."/>
            <person name="Rich S.A."/>
            <person name="Livny J."/>
            <person name="Vlamakis H."/>
            <person name="Clish C."/>
            <person name="Bullock K."/>
            <person name="Deik A."/>
            <person name="Scott J."/>
            <person name="Pierce K.A."/>
            <person name="Xavier R.J."/>
            <person name="Alm E.J."/>
        </authorList>
    </citation>
    <scope>NUCLEOTIDE SEQUENCE [LARGE SCALE GENOMIC DNA]</scope>
    <source>
        <strain evidence="1 2">BIOML-A14</strain>
    </source>
</reference>
<dbReference type="PANTHER" id="PTHR40446:SF2">
    <property type="entry name" value="N-ACETYLGLUCOSAMINE-1-PHOSPHODIESTER ALPHA-N-ACETYLGLUCOSAMINIDASE"/>
    <property type="match status" value="1"/>
</dbReference>
<dbReference type="PROSITE" id="PS51257">
    <property type="entry name" value="PROKAR_LIPOPROTEIN"/>
    <property type="match status" value="1"/>
</dbReference>
<comment type="caution">
    <text evidence="1">The sequence shown here is derived from an EMBL/GenBank/DDBJ whole genome shotgun (WGS) entry which is preliminary data.</text>
</comment>
<protein>
    <submittedName>
        <fullName evidence="1">Phosphodiester glycosidase family protein</fullName>
    </submittedName>
</protein>
<dbReference type="GO" id="GO:0016798">
    <property type="term" value="F:hydrolase activity, acting on glycosyl bonds"/>
    <property type="evidence" value="ECO:0007669"/>
    <property type="project" value="UniProtKB-KW"/>
</dbReference>
<gene>
    <name evidence="1" type="ORF">F3B98_23745</name>
</gene>